<gene>
    <name evidence="2" type="ORF">M422DRAFT_196381</name>
</gene>
<sequence>LWIMPLVSDTFVFILTIWATQLHPKAYRGRRAPIIQQFRKDGTLYFLCIFGANLLNILFYTRGPQDLRSTAAGFSVTLTTTMVSRLVLNLKGLNPEISSVRESKLIQSGLKSISDI</sequence>
<reference evidence="2 3" key="1">
    <citation type="submission" date="2014-06" db="EMBL/GenBank/DDBJ databases">
        <title>Evolutionary Origins and Diversification of the Mycorrhizal Mutualists.</title>
        <authorList>
            <consortium name="DOE Joint Genome Institute"/>
            <consortium name="Mycorrhizal Genomics Consortium"/>
            <person name="Kohler A."/>
            <person name="Kuo A."/>
            <person name="Nagy L.G."/>
            <person name="Floudas D."/>
            <person name="Copeland A."/>
            <person name="Barry K.W."/>
            <person name="Cichocki N."/>
            <person name="Veneault-Fourrey C."/>
            <person name="LaButti K."/>
            <person name="Lindquist E.A."/>
            <person name="Lipzen A."/>
            <person name="Lundell T."/>
            <person name="Morin E."/>
            <person name="Murat C."/>
            <person name="Riley R."/>
            <person name="Ohm R."/>
            <person name="Sun H."/>
            <person name="Tunlid A."/>
            <person name="Henrissat B."/>
            <person name="Grigoriev I.V."/>
            <person name="Hibbett D.S."/>
            <person name="Martin F."/>
        </authorList>
    </citation>
    <scope>NUCLEOTIDE SEQUENCE [LARGE SCALE GENOMIC DNA]</scope>
    <source>
        <strain evidence="2 3">SS14</strain>
    </source>
</reference>
<accession>A0A0C9UC85</accession>
<name>A0A0C9UC85_SPHS4</name>
<dbReference type="EMBL" id="KN837819">
    <property type="protein sequence ID" value="KIJ23066.1"/>
    <property type="molecule type" value="Genomic_DNA"/>
</dbReference>
<feature type="non-terminal residue" evidence="2">
    <location>
        <position position="1"/>
    </location>
</feature>
<dbReference type="AlphaFoldDB" id="A0A0C9UC85"/>
<dbReference type="HOGENOM" id="CLU_2102830_0_0_1"/>
<proteinExistence type="predicted"/>
<evidence type="ECO:0000313" key="3">
    <source>
        <dbReference type="Proteomes" id="UP000054279"/>
    </source>
</evidence>
<dbReference type="Proteomes" id="UP000054279">
    <property type="component" value="Unassembled WGS sequence"/>
</dbReference>
<organism evidence="2 3">
    <name type="scientific">Sphaerobolus stellatus (strain SS14)</name>
    <dbReference type="NCBI Taxonomy" id="990650"/>
    <lineage>
        <taxon>Eukaryota</taxon>
        <taxon>Fungi</taxon>
        <taxon>Dikarya</taxon>
        <taxon>Basidiomycota</taxon>
        <taxon>Agaricomycotina</taxon>
        <taxon>Agaricomycetes</taxon>
        <taxon>Phallomycetidae</taxon>
        <taxon>Geastrales</taxon>
        <taxon>Sphaerobolaceae</taxon>
        <taxon>Sphaerobolus</taxon>
    </lineage>
</organism>
<protein>
    <submittedName>
        <fullName evidence="2">Uncharacterized protein</fullName>
    </submittedName>
</protein>
<evidence type="ECO:0000256" key="1">
    <source>
        <dbReference type="SAM" id="Phobius"/>
    </source>
</evidence>
<keyword evidence="1" id="KW-1133">Transmembrane helix</keyword>
<feature type="transmembrane region" description="Helical" evidence="1">
    <location>
        <begin position="6"/>
        <end position="23"/>
    </location>
</feature>
<keyword evidence="1" id="KW-0472">Membrane</keyword>
<feature type="transmembrane region" description="Helical" evidence="1">
    <location>
        <begin position="44"/>
        <end position="61"/>
    </location>
</feature>
<evidence type="ECO:0000313" key="2">
    <source>
        <dbReference type="EMBL" id="KIJ23066.1"/>
    </source>
</evidence>
<keyword evidence="1" id="KW-0812">Transmembrane</keyword>
<keyword evidence="3" id="KW-1185">Reference proteome</keyword>
<dbReference type="OrthoDB" id="3242376at2759"/>